<sequence length="65" mass="7505">MKQLKLAGRYFLIFIMVYGLFSAMMLLISIIAGLKMSYDDFSKLGGIVGTSWWAFRIINHQIDNR</sequence>
<comment type="caution">
    <text evidence="2">The sequence shown here is derived from an EMBL/GenBank/DDBJ whole genome shotgun (WGS) entry which is preliminary data.</text>
</comment>
<accession>A0A9D1TJ45</accession>
<dbReference type="EMBL" id="DXIE01000056">
    <property type="protein sequence ID" value="HIV63016.1"/>
    <property type="molecule type" value="Genomic_DNA"/>
</dbReference>
<reference evidence="2" key="2">
    <citation type="submission" date="2021-04" db="EMBL/GenBank/DDBJ databases">
        <authorList>
            <person name="Gilroy R."/>
        </authorList>
    </citation>
    <scope>NUCLEOTIDE SEQUENCE</scope>
    <source>
        <strain evidence="2">CHK193-4272</strain>
    </source>
</reference>
<feature type="transmembrane region" description="Helical" evidence="1">
    <location>
        <begin position="12"/>
        <end position="34"/>
    </location>
</feature>
<keyword evidence="1" id="KW-0812">Transmembrane</keyword>
<evidence type="ECO:0000313" key="2">
    <source>
        <dbReference type="EMBL" id="HIV63016.1"/>
    </source>
</evidence>
<dbReference type="AlphaFoldDB" id="A0A9D1TJ45"/>
<gene>
    <name evidence="2" type="ORF">H9746_09315</name>
</gene>
<keyword evidence="1" id="KW-0472">Membrane</keyword>
<keyword evidence="1" id="KW-1133">Transmembrane helix</keyword>
<evidence type="ECO:0000313" key="3">
    <source>
        <dbReference type="Proteomes" id="UP000886808"/>
    </source>
</evidence>
<dbReference type="Proteomes" id="UP000886808">
    <property type="component" value="Unassembled WGS sequence"/>
</dbReference>
<reference evidence="2" key="1">
    <citation type="journal article" date="2021" name="PeerJ">
        <title>Extensive microbial diversity within the chicken gut microbiome revealed by metagenomics and culture.</title>
        <authorList>
            <person name="Gilroy R."/>
            <person name="Ravi A."/>
            <person name="Getino M."/>
            <person name="Pursley I."/>
            <person name="Horton D.L."/>
            <person name="Alikhan N.F."/>
            <person name="Baker D."/>
            <person name="Gharbi K."/>
            <person name="Hall N."/>
            <person name="Watson M."/>
            <person name="Adriaenssens E.M."/>
            <person name="Foster-Nyarko E."/>
            <person name="Jarju S."/>
            <person name="Secka A."/>
            <person name="Antonio M."/>
            <person name="Oren A."/>
            <person name="Chaudhuri R.R."/>
            <person name="La Ragione R."/>
            <person name="Hildebrand F."/>
            <person name="Pallen M.J."/>
        </authorList>
    </citation>
    <scope>NUCLEOTIDE SEQUENCE</scope>
    <source>
        <strain evidence="2">CHK193-4272</strain>
    </source>
</reference>
<evidence type="ECO:0000256" key="1">
    <source>
        <dbReference type="SAM" id="Phobius"/>
    </source>
</evidence>
<organism evidence="2 3">
    <name type="scientific">Candidatus Butyricicoccus avistercoris</name>
    <dbReference type="NCBI Taxonomy" id="2838518"/>
    <lineage>
        <taxon>Bacteria</taxon>
        <taxon>Bacillati</taxon>
        <taxon>Bacillota</taxon>
        <taxon>Clostridia</taxon>
        <taxon>Eubacteriales</taxon>
        <taxon>Butyricicoccaceae</taxon>
        <taxon>Butyricicoccus</taxon>
    </lineage>
</organism>
<name>A0A9D1TJ45_9FIRM</name>
<proteinExistence type="predicted"/>
<protein>
    <submittedName>
        <fullName evidence="2">Uncharacterized protein</fullName>
    </submittedName>
</protein>